<dbReference type="Pfam" id="PF00534">
    <property type="entry name" value="Glycos_transf_1"/>
    <property type="match status" value="1"/>
</dbReference>
<dbReference type="PANTHER" id="PTHR45825">
    <property type="entry name" value="GRANULE-BOUND STARCH SYNTHASE 1, CHLOROPLASTIC/AMYLOPLASTIC"/>
    <property type="match status" value="1"/>
</dbReference>
<feature type="binding site" evidence="8">
    <location>
        <position position="15"/>
    </location>
    <ligand>
        <name>ADP-alpha-D-glucose</name>
        <dbReference type="ChEBI" id="CHEBI:57498"/>
    </ligand>
</feature>
<dbReference type="GO" id="GO:0009011">
    <property type="term" value="F:alpha-1,4-glucan glucosyltransferase (ADP-glucose donor) activity"/>
    <property type="evidence" value="ECO:0007669"/>
    <property type="project" value="UniProtKB-UniRule"/>
</dbReference>
<dbReference type="CDD" id="cd03791">
    <property type="entry name" value="GT5_Glycogen_synthase_DULL1-like"/>
    <property type="match status" value="1"/>
</dbReference>
<dbReference type="GO" id="GO:0004373">
    <property type="term" value="F:alpha-1,4-glucan glucosyltransferase (UDP-glucose donor) activity"/>
    <property type="evidence" value="ECO:0007669"/>
    <property type="project" value="InterPro"/>
</dbReference>
<dbReference type="InterPro" id="IPR001296">
    <property type="entry name" value="Glyco_trans_1"/>
</dbReference>
<dbReference type="GO" id="GO:0005829">
    <property type="term" value="C:cytosol"/>
    <property type="evidence" value="ECO:0007669"/>
    <property type="project" value="TreeGrafter"/>
</dbReference>
<evidence type="ECO:0000259" key="9">
    <source>
        <dbReference type="Pfam" id="PF00534"/>
    </source>
</evidence>
<keyword evidence="7 8" id="KW-0320">Glycogen biosynthesis</keyword>
<evidence type="ECO:0000313" key="12">
    <source>
        <dbReference type="Proteomes" id="UP000541426"/>
    </source>
</evidence>
<dbReference type="HAMAP" id="MF_00484">
    <property type="entry name" value="Glycogen_synth"/>
    <property type="match status" value="1"/>
</dbReference>
<dbReference type="Pfam" id="PF08323">
    <property type="entry name" value="Glyco_transf_5"/>
    <property type="match status" value="1"/>
</dbReference>
<dbReference type="NCBIfam" id="NF001899">
    <property type="entry name" value="PRK00654.1-2"/>
    <property type="match status" value="1"/>
</dbReference>
<dbReference type="EMBL" id="JACIEJ010000006">
    <property type="protein sequence ID" value="MBB3986510.1"/>
    <property type="molecule type" value="Genomic_DNA"/>
</dbReference>
<comment type="function">
    <text evidence="2 8">Synthesizes alpha-1,4-glucan chains using ADP-glucose.</text>
</comment>
<dbReference type="NCBIfam" id="TIGR02095">
    <property type="entry name" value="glgA"/>
    <property type="match status" value="1"/>
</dbReference>
<comment type="catalytic activity">
    <reaction evidence="1 8">
        <text>[(1-&gt;4)-alpha-D-glucosyl](n) + ADP-alpha-D-glucose = [(1-&gt;4)-alpha-D-glucosyl](n+1) + ADP + H(+)</text>
        <dbReference type="Rhea" id="RHEA:18189"/>
        <dbReference type="Rhea" id="RHEA-COMP:9584"/>
        <dbReference type="Rhea" id="RHEA-COMP:9587"/>
        <dbReference type="ChEBI" id="CHEBI:15378"/>
        <dbReference type="ChEBI" id="CHEBI:15444"/>
        <dbReference type="ChEBI" id="CHEBI:57498"/>
        <dbReference type="ChEBI" id="CHEBI:456216"/>
        <dbReference type="EC" id="2.4.1.21"/>
    </reaction>
</comment>
<proteinExistence type="inferred from homology"/>
<evidence type="ECO:0000259" key="10">
    <source>
        <dbReference type="Pfam" id="PF08323"/>
    </source>
</evidence>
<evidence type="ECO:0000313" key="11">
    <source>
        <dbReference type="EMBL" id="MBB3986510.1"/>
    </source>
</evidence>
<dbReference type="AlphaFoldDB" id="A0A7W6GSY9"/>
<organism evidence="11 12">
    <name type="scientific">Sagittula marina</name>
    <dbReference type="NCBI Taxonomy" id="943940"/>
    <lineage>
        <taxon>Bacteria</taxon>
        <taxon>Pseudomonadati</taxon>
        <taxon>Pseudomonadota</taxon>
        <taxon>Alphaproteobacteria</taxon>
        <taxon>Rhodobacterales</taxon>
        <taxon>Roseobacteraceae</taxon>
        <taxon>Sagittula</taxon>
    </lineage>
</organism>
<keyword evidence="5 8" id="KW-0328">Glycosyltransferase</keyword>
<dbReference type="GO" id="GO:0005978">
    <property type="term" value="P:glycogen biosynthetic process"/>
    <property type="evidence" value="ECO:0007669"/>
    <property type="project" value="UniProtKB-UniRule"/>
</dbReference>
<dbReference type="SUPFAM" id="SSF53756">
    <property type="entry name" value="UDP-Glycosyltransferase/glycogen phosphorylase"/>
    <property type="match status" value="1"/>
</dbReference>
<evidence type="ECO:0000256" key="1">
    <source>
        <dbReference type="ARBA" id="ARBA00001478"/>
    </source>
</evidence>
<name>A0A7W6GSY9_9RHOB</name>
<evidence type="ECO:0000256" key="6">
    <source>
        <dbReference type="ARBA" id="ARBA00022679"/>
    </source>
</evidence>
<dbReference type="UniPathway" id="UPA00164"/>
<sequence length="482" mass="51328">MNVLMVASECAPFVKTGGLADVVGALPGALARHGVDARVMLPCYPSLFPLLPKGVEVASFGDLPGGSGRLVMVEASSETAGLTLLLLDAPQLFDRAGKPYNGPDGQDWPDNHRRFGSLAQAAARICFDGLEGWKPDVLHAHDWQAALAPVYLKQTGRTVPKTVMTIHNIAFQGRYGPQVMPELGLRHDWFHADGLEFYGDLSFLKAGLVYADHVTTVSPNYAREILTPRFGMGLEGVLQARTETLTGILNGIDTTAWDPSNDPALPAPYDVKTLKAKSASRLALAGKLGLDTDHAGPLFCVISRLTEQKGLDALAAAIPHLVDQGGQLAVLGTGEPALEALFQQAAQDHPGRVGTFIGYDEGFSHLVQGGADAILIPSRFEPCGLTQLYGLRYGTLPVVARTGGLADTVIDANAAALAAKCANGFVFDEVTPEAISAALDRVFAAYADPKQWQAMMRAAMRQPVGWEEQAGAYVSLYESLLQ</sequence>
<evidence type="ECO:0000256" key="3">
    <source>
        <dbReference type="ARBA" id="ARBA00004964"/>
    </source>
</evidence>
<evidence type="ECO:0000256" key="8">
    <source>
        <dbReference type="HAMAP-Rule" id="MF_00484"/>
    </source>
</evidence>
<dbReference type="InterPro" id="IPR011835">
    <property type="entry name" value="GS/SS"/>
</dbReference>
<dbReference type="EC" id="2.4.1.21" evidence="8"/>
<dbReference type="InterPro" id="IPR013534">
    <property type="entry name" value="Starch_synth_cat_dom"/>
</dbReference>
<comment type="caution">
    <text evidence="11">The sequence shown here is derived from an EMBL/GenBank/DDBJ whole genome shotgun (WGS) entry which is preliminary data.</text>
</comment>
<dbReference type="RefSeq" id="WP_183966944.1">
    <property type="nucleotide sequence ID" value="NZ_BAABBZ010000002.1"/>
</dbReference>
<reference evidence="11 12" key="1">
    <citation type="submission" date="2020-08" db="EMBL/GenBank/DDBJ databases">
        <title>Genomic Encyclopedia of Type Strains, Phase IV (KMG-IV): sequencing the most valuable type-strain genomes for metagenomic binning, comparative biology and taxonomic classification.</title>
        <authorList>
            <person name="Goeker M."/>
        </authorList>
    </citation>
    <scope>NUCLEOTIDE SEQUENCE [LARGE SCALE GENOMIC DNA]</scope>
    <source>
        <strain evidence="11 12">DSM 102235</strain>
    </source>
</reference>
<evidence type="ECO:0000256" key="2">
    <source>
        <dbReference type="ARBA" id="ARBA00002764"/>
    </source>
</evidence>
<gene>
    <name evidence="8" type="primary">glgA</name>
    <name evidence="11" type="ORF">GGQ68_002849</name>
</gene>
<evidence type="ECO:0000256" key="4">
    <source>
        <dbReference type="ARBA" id="ARBA00010281"/>
    </source>
</evidence>
<evidence type="ECO:0000256" key="5">
    <source>
        <dbReference type="ARBA" id="ARBA00022676"/>
    </source>
</evidence>
<accession>A0A7W6GSY9</accession>
<comment type="pathway">
    <text evidence="3 8">Glycan biosynthesis; glycogen biosynthesis.</text>
</comment>
<dbReference type="Proteomes" id="UP000541426">
    <property type="component" value="Unassembled WGS sequence"/>
</dbReference>
<comment type="similarity">
    <text evidence="4 8">Belongs to the glycosyltransferase 1 family. Bacterial/plant glycogen synthase subfamily.</text>
</comment>
<evidence type="ECO:0000256" key="7">
    <source>
        <dbReference type="ARBA" id="ARBA00023056"/>
    </source>
</evidence>
<feature type="domain" description="Glycosyl transferase family 1" evidence="9">
    <location>
        <begin position="296"/>
        <end position="452"/>
    </location>
</feature>
<protein>
    <recommendedName>
        <fullName evidence="8">Glycogen synthase</fullName>
        <ecNumber evidence="8">2.4.1.21</ecNumber>
    </recommendedName>
    <alternativeName>
        <fullName evidence="8">Starch [bacterial glycogen] synthase</fullName>
    </alternativeName>
</protein>
<dbReference type="PANTHER" id="PTHR45825:SF11">
    <property type="entry name" value="ALPHA AMYLASE DOMAIN-CONTAINING PROTEIN"/>
    <property type="match status" value="1"/>
</dbReference>
<keyword evidence="12" id="KW-1185">Reference proteome</keyword>
<keyword evidence="6 8" id="KW-0808">Transferase</keyword>
<dbReference type="Gene3D" id="3.40.50.2000">
    <property type="entry name" value="Glycogen Phosphorylase B"/>
    <property type="match status" value="2"/>
</dbReference>
<feature type="domain" description="Starch synthase catalytic" evidence="10">
    <location>
        <begin position="2"/>
        <end position="239"/>
    </location>
</feature>